<dbReference type="Proteomes" id="UP001153069">
    <property type="component" value="Unassembled WGS sequence"/>
</dbReference>
<evidence type="ECO:0000256" key="1">
    <source>
        <dbReference type="SAM" id="MobiDB-lite"/>
    </source>
</evidence>
<evidence type="ECO:0000313" key="2">
    <source>
        <dbReference type="EMBL" id="CAB9530284.1"/>
    </source>
</evidence>
<sequence length="155" mass="17819">MGSSVAKLLEFMTDELEMLRPPEQVVAVSPLTAANDRIQQLLNTPPRRQTRASGNEPEKVEWGFNLKTGYTPRRGRLTNKRVKDIEKKSHDDHFVKPKLQLQMSVYDPTIEEVKSAYVSNSCYLVHHKTAFDDFWKEKHGEEEADIDEDESTDDA</sequence>
<gene>
    <name evidence="2" type="ORF">SEMRO_2818_G337810.1</name>
</gene>
<feature type="region of interest" description="Disordered" evidence="1">
    <location>
        <begin position="46"/>
        <end position="65"/>
    </location>
</feature>
<dbReference type="AlphaFoldDB" id="A0A9N8F2F9"/>
<reference evidence="2" key="1">
    <citation type="submission" date="2020-06" db="EMBL/GenBank/DDBJ databases">
        <authorList>
            <consortium name="Plant Systems Biology data submission"/>
        </authorList>
    </citation>
    <scope>NUCLEOTIDE SEQUENCE</scope>
    <source>
        <strain evidence="2">D6</strain>
    </source>
</reference>
<accession>A0A9N8F2F9</accession>
<dbReference type="EMBL" id="CAICTM010002816">
    <property type="protein sequence ID" value="CAB9530284.1"/>
    <property type="molecule type" value="Genomic_DNA"/>
</dbReference>
<keyword evidence="3" id="KW-1185">Reference proteome</keyword>
<evidence type="ECO:0000313" key="3">
    <source>
        <dbReference type="Proteomes" id="UP001153069"/>
    </source>
</evidence>
<comment type="caution">
    <text evidence="2">The sequence shown here is derived from an EMBL/GenBank/DDBJ whole genome shotgun (WGS) entry which is preliminary data.</text>
</comment>
<proteinExistence type="predicted"/>
<name>A0A9N8F2F9_9STRA</name>
<organism evidence="2 3">
    <name type="scientific">Seminavis robusta</name>
    <dbReference type="NCBI Taxonomy" id="568900"/>
    <lineage>
        <taxon>Eukaryota</taxon>
        <taxon>Sar</taxon>
        <taxon>Stramenopiles</taxon>
        <taxon>Ochrophyta</taxon>
        <taxon>Bacillariophyta</taxon>
        <taxon>Bacillariophyceae</taxon>
        <taxon>Bacillariophycidae</taxon>
        <taxon>Naviculales</taxon>
        <taxon>Naviculaceae</taxon>
        <taxon>Seminavis</taxon>
    </lineage>
</organism>
<protein>
    <submittedName>
        <fullName evidence="2">Uncharacterized protein</fullName>
    </submittedName>
</protein>